<reference evidence="2" key="1">
    <citation type="submission" date="2022-08" db="EMBL/GenBank/DDBJ databases">
        <authorList>
            <person name="Somphong A."/>
            <person name="Phongsopitanun W."/>
        </authorList>
    </citation>
    <scope>NUCLEOTIDE SEQUENCE</scope>
    <source>
        <strain evidence="2">LP05-1</strain>
    </source>
</reference>
<dbReference type="EMBL" id="JANUGQ010000001">
    <property type="protein sequence ID" value="MCS0634094.1"/>
    <property type="molecule type" value="Genomic_DNA"/>
</dbReference>
<dbReference type="RefSeq" id="WP_258784631.1">
    <property type="nucleotide sequence ID" value="NZ_JANUGQ010000001.1"/>
</dbReference>
<dbReference type="Proteomes" id="UP001431313">
    <property type="component" value="Unassembled WGS sequence"/>
</dbReference>
<comment type="caution">
    <text evidence="2">The sequence shown here is derived from an EMBL/GenBank/DDBJ whole genome shotgun (WGS) entry which is preliminary data.</text>
</comment>
<organism evidence="2 3">
    <name type="scientific">Streptomyces pyxinae</name>
    <dbReference type="NCBI Taxonomy" id="2970734"/>
    <lineage>
        <taxon>Bacteria</taxon>
        <taxon>Bacillati</taxon>
        <taxon>Actinomycetota</taxon>
        <taxon>Actinomycetes</taxon>
        <taxon>Kitasatosporales</taxon>
        <taxon>Streptomycetaceae</taxon>
        <taxon>Streptomyces</taxon>
    </lineage>
</organism>
<feature type="compositionally biased region" description="Basic and acidic residues" evidence="1">
    <location>
        <begin position="1"/>
        <end position="12"/>
    </location>
</feature>
<evidence type="ECO:0000313" key="2">
    <source>
        <dbReference type="EMBL" id="MCS0634094.1"/>
    </source>
</evidence>
<accession>A0ABT2C9P2</accession>
<proteinExistence type="predicted"/>
<gene>
    <name evidence="2" type="ORF">NX801_00125</name>
</gene>
<keyword evidence="3" id="KW-1185">Reference proteome</keyword>
<evidence type="ECO:0000313" key="3">
    <source>
        <dbReference type="Proteomes" id="UP001431313"/>
    </source>
</evidence>
<evidence type="ECO:0000256" key="1">
    <source>
        <dbReference type="SAM" id="MobiDB-lite"/>
    </source>
</evidence>
<sequence length="55" mass="6174">MDRPDQLGDRALGHQPPARRERGRRPVPVRAPERNRAPVAFTIGCRSLSATLGWK</sequence>
<name>A0ABT2C9P2_9ACTN</name>
<feature type="region of interest" description="Disordered" evidence="1">
    <location>
        <begin position="1"/>
        <end position="35"/>
    </location>
</feature>
<protein>
    <submittedName>
        <fullName evidence="2">Uncharacterized protein</fullName>
    </submittedName>
</protein>